<gene>
    <name evidence="3" type="ORF">scyTo_0021981</name>
</gene>
<dbReference type="Proteomes" id="UP000288216">
    <property type="component" value="Unassembled WGS sequence"/>
</dbReference>
<evidence type="ECO:0000256" key="2">
    <source>
        <dbReference type="ARBA" id="ARBA00022771"/>
    </source>
</evidence>
<protein>
    <recommendedName>
        <fullName evidence="5">Small monomeric GTPase</fullName>
    </recommendedName>
</protein>
<evidence type="ECO:0000256" key="1">
    <source>
        <dbReference type="ARBA" id="ARBA00022741"/>
    </source>
</evidence>
<keyword evidence="2" id="KW-0863">Zinc-finger</keyword>
<keyword evidence="2" id="KW-0862">Zinc</keyword>
<dbReference type="Pfam" id="PF00071">
    <property type="entry name" value="Ras"/>
    <property type="match status" value="1"/>
</dbReference>
<name>A0A401QAM0_SCYTO</name>
<dbReference type="GO" id="GO:0005525">
    <property type="term" value="F:GTP binding"/>
    <property type="evidence" value="ECO:0007669"/>
    <property type="project" value="InterPro"/>
</dbReference>
<dbReference type="OMA" id="KFHILHL"/>
<keyword evidence="1" id="KW-0547">Nucleotide-binding</keyword>
<evidence type="ECO:0008006" key="5">
    <source>
        <dbReference type="Google" id="ProtNLM"/>
    </source>
</evidence>
<accession>A0A401QAM0</accession>
<dbReference type="GO" id="GO:0003924">
    <property type="term" value="F:GTPase activity"/>
    <property type="evidence" value="ECO:0007669"/>
    <property type="project" value="InterPro"/>
</dbReference>
<organism evidence="3 4">
    <name type="scientific">Scyliorhinus torazame</name>
    <name type="common">Cloudy catshark</name>
    <name type="synonym">Catulus torazame</name>
    <dbReference type="NCBI Taxonomy" id="75743"/>
    <lineage>
        <taxon>Eukaryota</taxon>
        <taxon>Metazoa</taxon>
        <taxon>Chordata</taxon>
        <taxon>Craniata</taxon>
        <taxon>Vertebrata</taxon>
        <taxon>Chondrichthyes</taxon>
        <taxon>Elasmobranchii</taxon>
        <taxon>Galeomorphii</taxon>
        <taxon>Galeoidea</taxon>
        <taxon>Carcharhiniformes</taxon>
        <taxon>Scyliorhinidae</taxon>
        <taxon>Scyliorhinus</taxon>
    </lineage>
</organism>
<dbReference type="InterPro" id="IPR051282">
    <property type="entry name" value="Arf-GAP_GTPase_ANK_PH"/>
</dbReference>
<dbReference type="PROSITE" id="PS51419">
    <property type="entry name" value="RAB"/>
    <property type="match status" value="1"/>
</dbReference>
<comment type="caution">
    <text evidence="3">The sequence shown here is derived from an EMBL/GenBank/DDBJ whole genome shotgun (WGS) entry which is preliminary data.</text>
</comment>
<reference evidence="3 4" key="1">
    <citation type="journal article" date="2018" name="Nat. Ecol. Evol.">
        <title>Shark genomes provide insights into elasmobranch evolution and the origin of vertebrates.</title>
        <authorList>
            <person name="Hara Y"/>
            <person name="Yamaguchi K"/>
            <person name="Onimaru K"/>
            <person name="Kadota M"/>
            <person name="Koyanagi M"/>
            <person name="Keeley SD"/>
            <person name="Tatsumi K"/>
            <person name="Tanaka K"/>
            <person name="Motone F"/>
            <person name="Kageyama Y"/>
            <person name="Nozu R"/>
            <person name="Adachi N"/>
            <person name="Nishimura O"/>
            <person name="Nakagawa R"/>
            <person name="Tanegashima C"/>
            <person name="Kiyatake I"/>
            <person name="Matsumoto R"/>
            <person name="Murakumo K"/>
            <person name="Nishida K"/>
            <person name="Terakita A"/>
            <person name="Kuratani S"/>
            <person name="Sato K"/>
            <person name="Hyodo S Kuraku.S."/>
        </authorList>
    </citation>
    <scope>NUCLEOTIDE SEQUENCE [LARGE SCALE GENOMIC DNA]</scope>
</reference>
<dbReference type="InterPro" id="IPR027417">
    <property type="entry name" value="P-loop_NTPase"/>
</dbReference>
<dbReference type="Gene3D" id="3.40.50.300">
    <property type="entry name" value="P-loop containing nucleotide triphosphate hydrolases"/>
    <property type="match status" value="1"/>
</dbReference>
<sequence length="124" mass="14078">MGTQFAAWVDAVIFVFSLEDEISFQTVYNYYMRLSSYRNTAEIPMVLVGTQDAISATNPRVIDDARARKLSNDLKRCTYYETCATYGLNVERVFQDGNVTFCLPFYSTSLIPRSSNSDSFSIES</sequence>
<dbReference type="EMBL" id="BFAA01020738">
    <property type="protein sequence ID" value="GCB82357.1"/>
    <property type="molecule type" value="Genomic_DNA"/>
</dbReference>
<dbReference type="GO" id="GO:0008270">
    <property type="term" value="F:zinc ion binding"/>
    <property type="evidence" value="ECO:0007669"/>
    <property type="project" value="UniProtKB-KW"/>
</dbReference>
<dbReference type="STRING" id="75743.A0A401QAM0"/>
<keyword evidence="4" id="KW-1185">Reference proteome</keyword>
<dbReference type="InterPro" id="IPR001806">
    <property type="entry name" value="Small_GTPase"/>
</dbReference>
<keyword evidence="2" id="KW-0479">Metal-binding</keyword>
<dbReference type="PROSITE" id="PS51421">
    <property type="entry name" value="RAS"/>
    <property type="match status" value="1"/>
</dbReference>
<dbReference type="PANTHER" id="PTHR45819:SF5">
    <property type="entry name" value="CENTAURIN-GAMMA-1A"/>
    <property type="match status" value="1"/>
</dbReference>
<proteinExistence type="predicted"/>
<dbReference type="AlphaFoldDB" id="A0A401QAM0"/>
<dbReference type="SUPFAM" id="SSF52540">
    <property type="entry name" value="P-loop containing nucleoside triphosphate hydrolases"/>
    <property type="match status" value="1"/>
</dbReference>
<evidence type="ECO:0000313" key="4">
    <source>
        <dbReference type="Proteomes" id="UP000288216"/>
    </source>
</evidence>
<dbReference type="OrthoDB" id="6136903at2759"/>
<dbReference type="PANTHER" id="PTHR45819">
    <property type="entry name" value="CENTAURIN-GAMMA-1A"/>
    <property type="match status" value="1"/>
</dbReference>
<evidence type="ECO:0000313" key="3">
    <source>
        <dbReference type="EMBL" id="GCB82357.1"/>
    </source>
</evidence>
<dbReference type="GO" id="GO:0005096">
    <property type="term" value="F:GTPase activator activity"/>
    <property type="evidence" value="ECO:0007669"/>
    <property type="project" value="TreeGrafter"/>
</dbReference>